<dbReference type="Proteomes" id="UP000095332">
    <property type="component" value="Unassembled WGS sequence"/>
</dbReference>
<protein>
    <submittedName>
        <fullName evidence="1">Uncharacterized protein</fullName>
    </submittedName>
</protein>
<sequence>MAKVIGVHGSKEVPVYRVSITLNNENISLETEVTECEELSGTQNIGMLVGMNIIGMGDFSISNFNGETTMTFRVPSLEKIDYVSEIAEHNKMLKIHNAQMRQGNSKCPCKSGKEWHNCHGKSKYFID</sequence>
<proteinExistence type="predicted"/>
<dbReference type="EMBL" id="CZBM01000010">
    <property type="protein sequence ID" value="CUQ36714.1"/>
    <property type="molecule type" value="Genomic_DNA"/>
</dbReference>
<organism evidence="1 2">
    <name type="scientific">Parabacteroides distasonis</name>
    <dbReference type="NCBI Taxonomy" id="823"/>
    <lineage>
        <taxon>Bacteria</taxon>
        <taxon>Pseudomonadati</taxon>
        <taxon>Bacteroidota</taxon>
        <taxon>Bacteroidia</taxon>
        <taxon>Bacteroidales</taxon>
        <taxon>Tannerellaceae</taxon>
        <taxon>Parabacteroides</taxon>
    </lineage>
</organism>
<dbReference type="AlphaFoldDB" id="A0A174VPJ3"/>
<evidence type="ECO:0000313" key="1">
    <source>
        <dbReference type="EMBL" id="CUQ36714.1"/>
    </source>
</evidence>
<gene>
    <name evidence="1" type="ORF">ERS852560_02418</name>
</gene>
<reference evidence="1 2" key="1">
    <citation type="submission" date="2015-09" db="EMBL/GenBank/DDBJ databases">
        <authorList>
            <consortium name="Pathogen Informatics"/>
        </authorList>
    </citation>
    <scope>NUCLEOTIDE SEQUENCE [LARGE SCALE GENOMIC DNA]</scope>
    <source>
        <strain evidence="1 2">2789STDY5834948</strain>
    </source>
</reference>
<accession>A0A174VPJ3</accession>
<evidence type="ECO:0000313" key="2">
    <source>
        <dbReference type="Proteomes" id="UP000095332"/>
    </source>
</evidence>
<name>A0A174VPJ3_PARDI</name>